<proteinExistence type="predicted"/>
<sequence>MPWLTLRPNVPLPRTRHQAPGTCVASVPLTKPPRVQGTGLQPQRWSPGLIVTQQCASPRSVPPATAMADKVRLAVAQRSKSDWPVARLRQNFICLSFGIYFWNNNNQGEDNHRTIGRSSKGLV</sequence>
<reference evidence="2 3" key="1">
    <citation type="submission" date="2016-12" db="EMBL/GenBank/DDBJ databases">
        <title>The genomes of Aspergillus section Nigri reveals drivers in fungal speciation.</title>
        <authorList>
            <consortium name="DOE Joint Genome Institute"/>
            <person name="Vesth T.C."/>
            <person name="Nybo J."/>
            <person name="Theobald S."/>
            <person name="Brandl J."/>
            <person name="Frisvad J.C."/>
            <person name="Nielsen K.F."/>
            <person name="Lyhne E.K."/>
            <person name="Kogle M.E."/>
            <person name="Kuo A."/>
            <person name="Riley R."/>
            <person name="Clum A."/>
            <person name="Nolan M."/>
            <person name="Lipzen A."/>
            <person name="Salamov A."/>
            <person name="Henrissat B."/>
            <person name="Wiebenga A."/>
            <person name="De Vries R.P."/>
            <person name="Grigoriev I.V."/>
            <person name="Mortensen U.H."/>
            <person name="Andersen M.R."/>
            <person name="Baker S.E."/>
        </authorList>
    </citation>
    <scope>NUCLEOTIDE SEQUENCE [LARGE SCALE GENOMIC DNA]</scope>
    <source>
        <strain evidence="2 3">CBS 117.55</strain>
    </source>
</reference>
<dbReference type="EMBL" id="MSFL01000001">
    <property type="protein sequence ID" value="PWY92636.1"/>
    <property type="molecule type" value="Genomic_DNA"/>
</dbReference>
<accession>A0A317X243</accession>
<keyword evidence="3" id="KW-1185">Reference proteome</keyword>
<evidence type="ECO:0000313" key="2">
    <source>
        <dbReference type="EMBL" id="PWY92636.1"/>
    </source>
</evidence>
<dbReference type="AlphaFoldDB" id="A0A317X243"/>
<dbReference type="GeneID" id="37060473"/>
<evidence type="ECO:0000313" key="3">
    <source>
        <dbReference type="Proteomes" id="UP000247233"/>
    </source>
</evidence>
<name>A0A317X243_9EURO</name>
<dbReference type="RefSeq" id="XP_025404375.1">
    <property type="nucleotide sequence ID" value="XM_025538236.1"/>
</dbReference>
<evidence type="ECO:0000256" key="1">
    <source>
        <dbReference type="SAM" id="MobiDB-lite"/>
    </source>
</evidence>
<feature type="region of interest" description="Disordered" evidence="1">
    <location>
        <begin position="15"/>
        <end position="43"/>
    </location>
</feature>
<gene>
    <name evidence="2" type="ORF">BO70DRAFT_15464</name>
</gene>
<organism evidence="2 3">
    <name type="scientific">Aspergillus heteromorphus CBS 117.55</name>
    <dbReference type="NCBI Taxonomy" id="1448321"/>
    <lineage>
        <taxon>Eukaryota</taxon>
        <taxon>Fungi</taxon>
        <taxon>Dikarya</taxon>
        <taxon>Ascomycota</taxon>
        <taxon>Pezizomycotina</taxon>
        <taxon>Eurotiomycetes</taxon>
        <taxon>Eurotiomycetidae</taxon>
        <taxon>Eurotiales</taxon>
        <taxon>Aspergillaceae</taxon>
        <taxon>Aspergillus</taxon>
        <taxon>Aspergillus subgen. Circumdati</taxon>
    </lineage>
</organism>
<comment type="caution">
    <text evidence="2">The sequence shown here is derived from an EMBL/GenBank/DDBJ whole genome shotgun (WGS) entry which is preliminary data.</text>
</comment>
<dbReference type="VEuPathDB" id="FungiDB:BO70DRAFT_15464"/>
<protein>
    <submittedName>
        <fullName evidence="2">Uncharacterized protein</fullName>
    </submittedName>
</protein>
<dbReference type="Proteomes" id="UP000247233">
    <property type="component" value="Unassembled WGS sequence"/>
</dbReference>